<gene>
    <name evidence="3" type="ORF">RhiirC2_678827</name>
</gene>
<protein>
    <recommendedName>
        <fullName evidence="2">Sacsin/Nov domain-containing protein</fullName>
    </recommendedName>
</protein>
<dbReference type="EMBL" id="LLXL01000335">
    <property type="protein sequence ID" value="PKK73984.1"/>
    <property type="molecule type" value="Genomic_DNA"/>
</dbReference>
<dbReference type="Gene3D" id="3.30.565.10">
    <property type="entry name" value="Histidine kinase-like ATPase, C-terminal domain"/>
    <property type="match status" value="1"/>
</dbReference>
<dbReference type="VEuPathDB" id="FungiDB:RhiirFUN_026635"/>
<feature type="region of interest" description="Disordered" evidence="1">
    <location>
        <begin position="1294"/>
        <end position="1333"/>
    </location>
</feature>
<name>A0A2N1NJH3_9GLOM</name>
<evidence type="ECO:0000313" key="3">
    <source>
        <dbReference type="EMBL" id="PKK73984.1"/>
    </source>
</evidence>
<proteinExistence type="predicted"/>
<dbReference type="Pfam" id="PF25794">
    <property type="entry name" value="SACS"/>
    <property type="match status" value="1"/>
</dbReference>
<dbReference type="VEuPathDB" id="FungiDB:RhiirA1_366034"/>
<dbReference type="Pfam" id="PF12449">
    <property type="entry name" value="DUF3684"/>
    <property type="match status" value="1"/>
</dbReference>
<feature type="compositionally biased region" description="Low complexity" evidence="1">
    <location>
        <begin position="1308"/>
        <end position="1323"/>
    </location>
</feature>
<dbReference type="InterPro" id="IPR058210">
    <property type="entry name" value="SACS/Nov_dom"/>
</dbReference>
<organism evidence="3 4">
    <name type="scientific">Rhizophagus irregularis</name>
    <dbReference type="NCBI Taxonomy" id="588596"/>
    <lineage>
        <taxon>Eukaryota</taxon>
        <taxon>Fungi</taxon>
        <taxon>Fungi incertae sedis</taxon>
        <taxon>Mucoromycota</taxon>
        <taxon>Glomeromycotina</taxon>
        <taxon>Glomeromycetes</taxon>
        <taxon>Glomerales</taxon>
        <taxon>Glomeraceae</taxon>
        <taxon>Rhizophagus</taxon>
    </lineage>
</organism>
<evidence type="ECO:0000259" key="2">
    <source>
        <dbReference type="Pfam" id="PF25794"/>
    </source>
</evidence>
<dbReference type="VEuPathDB" id="FungiDB:FUN_001299"/>
<evidence type="ECO:0000256" key="1">
    <source>
        <dbReference type="SAM" id="MobiDB-lite"/>
    </source>
</evidence>
<comment type="caution">
    <text evidence="3">The sequence shown here is derived from an EMBL/GenBank/DDBJ whole genome shotgun (WGS) entry which is preliminary data.</text>
</comment>
<dbReference type="PANTHER" id="PTHR47839">
    <property type="entry name" value="DOMAIN PROTEIN, PUTATIVE (AFU_ORTHOLOGUE AFUA_6G04830)-RELATED"/>
    <property type="match status" value="1"/>
</dbReference>
<dbReference type="InterPro" id="IPR036890">
    <property type="entry name" value="HATPase_C_sf"/>
</dbReference>
<dbReference type="PANTHER" id="PTHR47839:SF1">
    <property type="entry name" value="DOMAIN PROTEIN, PUTATIVE (AFU_ORTHOLOGUE AFUA_6G04830)-RELATED"/>
    <property type="match status" value="1"/>
</dbReference>
<sequence length="1446" mass="166896">MFLDAFRDNILSNSEGELVEINQRCLIDKILARYSSEFVIYRELMQNSDDAKSSSIQIIFEPKNNVVTRILFKNNGIYFRPEDWNRLKKIAEGNPDEQKIGAFGVGFYSLFSVCDNPFVFSGGQGMAFYWRGNQLFTKQGQNKSTDDWTTFLMDMKDPTEIPNIEKFSRFLANSLGFTENLQNISVLFNDTLVIRLSKKIQRPEPLRITSEFNTYSPQRMFQLTSINVGRVQLDVERLIVPTNFNVRQLHLINYQTEKASIFLKTANGDLDVRVSNEFSLKMEQITKKKPPRKTSIQMIFTGFNEHNLSSDSDENISPVFKDLLQYPEQGKIYIGFSTDQTTGCCSHLAARVIPTMERVSIDMANETLAKYNSELLYLSGTLCRILYEDEMDQIKRSYNSVNAVHDRALLEKRAAHALTHFTYHPSTPNTQIGKILESQFFDCTRKNLSILSTNGVLPISDVRIPDPKMMGFIKNVPVVPTNIFERCNIFFIKAKNTLNLIRDLNFQDVLHELRNRMFSENEITELLKWFVSYRSSGNIVSASELDQFMGLTRIGNIFRTLKTIRHYLNPGIIPTDMDVPNDVMPYTISKTLPPQDLKKWFGWSELTLVIWAKFIVNKPNLENDLTFARKVLQILARNLNNTSRNNKEIIRQLFVQKRCIPTKFGLKLPNEAYFQNVTIFPDLPTIEFQKPLSVQSLMELLGVRKVVELKLVFDRLDRGNWDHMQLVKYLASMSSDLKADEIRILKSKPIWPKENSAGSQLVQIQRFVTSNLHVPSSLNREFGLPIIDWKGRWSSSTQEGTFLIMLGLREYPTLKTILELAAPPTDPKIRSKAFEYFIDNFDKNYLKEYSPATVNNAFLPCSDQNTYAKPSECFINLECKIMKFKVIRQDLRYRVEKLGVHQDPSRETIINELKKLSRYVQYGDDAKKIFEYLASRKKDFIRSDFDQLAKFDFIPLRNKTKTNEIILFNPRSVYFEVQEGLSEFFPCIDFGERANSFLSACGVKKRPSPVDLARLLVESSTKLWGLIKGNIEIYLNILRIIAIDFKSSRNIADEPSLIARMKGACILVAIKKERQERRTNSDGNNDGIDCYYLSSTNKIFINDNKIYQRVFNPLTAPEENLLESLYKELGCRSLQDSVKETSTPRGIKETNKSKQLQNEITERSSLFYHEYKEHDIKRDEKWLEKLKVREVDYIETIYVLENDEKKERTDTLILQDAGMDSWTLYISSSSNLLDVSKHIVKNIYKVSNWKDVGYFNMLLTSPLLVLKEMGYPVDRILQQRKLQNIADQLENEVKSDNNGTSANHNHDNYNNFNSLFSNNNNNSRPRQSRGTNSVHDYNFGSIFNGISKNKNTNYEKDKKSFILNLKPNNKSVNITTTTTNKTPTITSETTQILQNQLQNAVEACHSNAGVIINQKRSTEIVNVNEESQINHCEVIPVYSLSHIKTI</sequence>
<evidence type="ECO:0000313" key="4">
    <source>
        <dbReference type="Proteomes" id="UP000233469"/>
    </source>
</evidence>
<dbReference type="SUPFAM" id="SSF55874">
    <property type="entry name" value="ATPase domain of HSP90 chaperone/DNA topoisomerase II/histidine kinase"/>
    <property type="match status" value="1"/>
</dbReference>
<feature type="domain" description="Sacsin/Nov" evidence="2">
    <location>
        <begin position="27"/>
        <end position="124"/>
    </location>
</feature>
<feature type="compositionally biased region" description="Polar residues" evidence="1">
    <location>
        <begin position="1324"/>
        <end position="1333"/>
    </location>
</feature>
<accession>A0A2N1NJH3</accession>
<dbReference type="Proteomes" id="UP000233469">
    <property type="component" value="Unassembled WGS sequence"/>
</dbReference>
<dbReference type="NCBIfam" id="NF047352">
    <property type="entry name" value="P_loop_sacsin"/>
    <property type="match status" value="1"/>
</dbReference>
<feature type="non-terminal residue" evidence="3">
    <location>
        <position position="1446"/>
    </location>
</feature>
<reference evidence="3 4" key="1">
    <citation type="submission" date="2016-04" db="EMBL/GenBank/DDBJ databases">
        <title>Genome analyses suggest a sexual origin of heterokaryosis in a supposedly ancient asexual fungus.</title>
        <authorList>
            <person name="Ropars J."/>
            <person name="Sedzielewska K."/>
            <person name="Noel J."/>
            <person name="Charron P."/>
            <person name="Farinelli L."/>
            <person name="Marton T."/>
            <person name="Kruger M."/>
            <person name="Pelin A."/>
            <person name="Brachmann A."/>
            <person name="Corradi N."/>
        </authorList>
    </citation>
    <scope>NUCLEOTIDE SEQUENCE [LARGE SCALE GENOMIC DNA]</scope>
    <source>
        <strain evidence="3 4">C2</strain>
    </source>
</reference>
<reference evidence="3 4" key="2">
    <citation type="submission" date="2017-10" db="EMBL/GenBank/DDBJ databases">
        <title>Extensive intraspecific genome diversity in a model arbuscular mycorrhizal fungus.</title>
        <authorList>
            <person name="Chen E.C.H."/>
            <person name="Morin E."/>
            <person name="Baudet D."/>
            <person name="Noel J."/>
            <person name="Ndikumana S."/>
            <person name="Charron P."/>
            <person name="St-Onge C."/>
            <person name="Giorgi J."/>
            <person name="Grigoriev I.V."/>
            <person name="Roux C."/>
            <person name="Martin F.M."/>
            <person name="Corradi N."/>
        </authorList>
    </citation>
    <scope>NUCLEOTIDE SEQUENCE [LARGE SCALE GENOMIC DNA]</scope>
    <source>
        <strain evidence="3 4">C2</strain>
    </source>
</reference>
<dbReference type="InterPro" id="IPR022155">
    <property type="entry name" value="DUF3684"/>
</dbReference>